<keyword evidence="5" id="KW-1185">Reference proteome</keyword>
<organism evidence="4 5">
    <name type="scientific">Paucimonas lemoignei</name>
    <name type="common">Pseudomonas lemoignei</name>
    <dbReference type="NCBI Taxonomy" id="29443"/>
    <lineage>
        <taxon>Bacteria</taxon>
        <taxon>Pseudomonadati</taxon>
        <taxon>Pseudomonadota</taxon>
        <taxon>Betaproteobacteria</taxon>
        <taxon>Burkholderiales</taxon>
        <taxon>Burkholderiaceae</taxon>
        <taxon>Paucimonas</taxon>
    </lineage>
</organism>
<evidence type="ECO:0000256" key="1">
    <source>
        <dbReference type="ARBA" id="ARBA00023122"/>
    </source>
</evidence>
<dbReference type="InterPro" id="IPR000644">
    <property type="entry name" value="CBS_dom"/>
</dbReference>
<dbReference type="Gene3D" id="3.10.580.10">
    <property type="entry name" value="CBS-domain"/>
    <property type="match status" value="1"/>
</dbReference>
<dbReference type="CDD" id="cd17775">
    <property type="entry name" value="CBS_pair_bact_arch"/>
    <property type="match status" value="1"/>
</dbReference>
<dbReference type="SMART" id="SM00116">
    <property type="entry name" value="CBS"/>
    <property type="match status" value="2"/>
</dbReference>
<keyword evidence="1 2" id="KW-0129">CBS domain</keyword>
<sequence>MGESMNAGEICNRVVVFATEDMTLKEAADLMRTEHVGSLVVVREADIGRIVIGMLTDRDIAIVAMAREFDPQTLRVGDIMSTDLVTAREEDSINDILSMMRVHGVRRVPVTSENGVLIGIVTLDDMLDILAEEMRGFVQAIKGAQKHERRVRV</sequence>
<dbReference type="SUPFAM" id="SSF54631">
    <property type="entry name" value="CBS-domain pair"/>
    <property type="match status" value="1"/>
</dbReference>
<feature type="domain" description="CBS" evidence="3">
    <location>
        <begin position="80"/>
        <end position="137"/>
    </location>
</feature>
<dbReference type="Pfam" id="PF00571">
    <property type="entry name" value="CBS"/>
    <property type="match status" value="2"/>
</dbReference>
<dbReference type="InterPro" id="IPR051257">
    <property type="entry name" value="Diverse_CBS-Domain"/>
</dbReference>
<accession>A0A4R3HP55</accession>
<dbReference type="InterPro" id="IPR046342">
    <property type="entry name" value="CBS_dom_sf"/>
</dbReference>
<dbReference type="PANTHER" id="PTHR43080:SF2">
    <property type="entry name" value="CBS DOMAIN-CONTAINING PROTEIN"/>
    <property type="match status" value="1"/>
</dbReference>
<evidence type="ECO:0000256" key="2">
    <source>
        <dbReference type="PROSITE-ProRule" id="PRU00703"/>
    </source>
</evidence>
<evidence type="ECO:0000313" key="5">
    <source>
        <dbReference type="Proteomes" id="UP000295382"/>
    </source>
</evidence>
<dbReference type="PROSITE" id="PS51371">
    <property type="entry name" value="CBS"/>
    <property type="match status" value="2"/>
</dbReference>
<dbReference type="OrthoDB" id="9794094at2"/>
<evidence type="ECO:0000259" key="3">
    <source>
        <dbReference type="PROSITE" id="PS51371"/>
    </source>
</evidence>
<protein>
    <submittedName>
        <fullName evidence="4">CBS domain protein</fullName>
    </submittedName>
</protein>
<reference evidence="4 5" key="1">
    <citation type="submission" date="2019-03" db="EMBL/GenBank/DDBJ databases">
        <title>Genomic Encyclopedia of Type Strains, Phase IV (KMG-IV): sequencing the most valuable type-strain genomes for metagenomic binning, comparative biology and taxonomic classification.</title>
        <authorList>
            <person name="Goeker M."/>
        </authorList>
    </citation>
    <scope>NUCLEOTIDE SEQUENCE [LARGE SCALE GENOMIC DNA]</scope>
    <source>
        <strain evidence="4 5">DSM 7445</strain>
    </source>
</reference>
<evidence type="ECO:0000313" key="4">
    <source>
        <dbReference type="EMBL" id="TCS33083.1"/>
    </source>
</evidence>
<proteinExistence type="predicted"/>
<dbReference type="PANTHER" id="PTHR43080">
    <property type="entry name" value="CBS DOMAIN-CONTAINING PROTEIN CBSX3, MITOCHONDRIAL"/>
    <property type="match status" value="1"/>
</dbReference>
<dbReference type="AlphaFoldDB" id="A0A4R3HP55"/>
<feature type="domain" description="CBS" evidence="3">
    <location>
        <begin position="11"/>
        <end position="71"/>
    </location>
</feature>
<dbReference type="EMBL" id="SLZQ01000018">
    <property type="protein sequence ID" value="TCS33083.1"/>
    <property type="molecule type" value="Genomic_DNA"/>
</dbReference>
<name>A0A4R3HP55_PAULE</name>
<dbReference type="Proteomes" id="UP000295382">
    <property type="component" value="Unassembled WGS sequence"/>
</dbReference>
<comment type="caution">
    <text evidence="4">The sequence shown here is derived from an EMBL/GenBank/DDBJ whole genome shotgun (WGS) entry which is preliminary data.</text>
</comment>
<gene>
    <name evidence="4" type="ORF">EDC30_11824</name>
</gene>